<dbReference type="InterPro" id="IPR023052">
    <property type="entry name" value="Cell_div_SepF"/>
</dbReference>
<dbReference type="InterPro" id="IPR038594">
    <property type="entry name" value="SepF-like_sf"/>
</dbReference>
<evidence type="ECO:0000256" key="6">
    <source>
        <dbReference type="SAM" id="MobiDB-lite"/>
    </source>
</evidence>
<evidence type="ECO:0000256" key="4">
    <source>
        <dbReference type="ARBA" id="ARBA00044936"/>
    </source>
</evidence>
<dbReference type="Proteomes" id="UP000243784">
    <property type="component" value="Chromosome"/>
</dbReference>
<dbReference type="PANTHER" id="PTHR35798:SF1">
    <property type="entry name" value="CELL DIVISION PROTEIN SEPF"/>
    <property type="match status" value="1"/>
</dbReference>
<dbReference type="GO" id="GO:0000917">
    <property type="term" value="P:division septum assembly"/>
    <property type="evidence" value="ECO:0007669"/>
    <property type="project" value="UniProtKB-KW"/>
</dbReference>
<keyword evidence="1 5" id="KW-0132">Cell division</keyword>
<dbReference type="STRING" id="535712.A4Z71_04120"/>
<comment type="subunit">
    <text evidence="5">Homodimer. Interacts with FtsZ.</text>
</comment>
<dbReference type="AlphaFoldDB" id="A0A1D9DZE1"/>
<dbReference type="Pfam" id="PF04472">
    <property type="entry name" value="SepF"/>
    <property type="match status" value="1"/>
</dbReference>
<evidence type="ECO:0000256" key="3">
    <source>
        <dbReference type="ARBA" id="ARBA00023306"/>
    </source>
</evidence>
<keyword evidence="2 5" id="KW-0717">Septation</keyword>
<keyword evidence="8" id="KW-1185">Reference proteome</keyword>
<dbReference type="GO" id="GO:0043093">
    <property type="term" value="P:FtsZ-dependent cytokinesis"/>
    <property type="evidence" value="ECO:0007669"/>
    <property type="project" value="UniProtKB-UniRule"/>
</dbReference>
<gene>
    <name evidence="5" type="primary">sepF</name>
    <name evidence="7" type="ORF">A4Z71_04120</name>
</gene>
<dbReference type="PANTHER" id="PTHR35798">
    <property type="entry name" value="CELL DIVISION PROTEIN SEPF"/>
    <property type="match status" value="1"/>
</dbReference>
<keyword evidence="5" id="KW-0963">Cytoplasm</keyword>
<dbReference type="OrthoDB" id="3731101at2"/>
<proteinExistence type="inferred from homology"/>
<sequence>MAGIISQVSGWLGLSDDTEPAAPRAVSTATESRPAPRVVPMRPRRGVSDVSEIYTIEPKSYAEAPDVAANFRVGIPVIVNMGDMSEADSKRMLDFMLGLKEGLEGHMKRVTPKVFLLTPNHVAVNDEEEPAEDELLVRP</sequence>
<dbReference type="RefSeq" id="WP_070954671.1">
    <property type="nucleotide sequence ID" value="NZ_CP015208.1"/>
</dbReference>
<keyword evidence="3 5" id="KW-0131">Cell cycle</keyword>
<evidence type="ECO:0000256" key="2">
    <source>
        <dbReference type="ARBA" id="ARBA00023210"/>
    </source>
</evidence>
<name>A0A1D9DZE1_9MICO</name>
<evidence type="ECO:0000313" key="8">
    <source>
        <dbReference type="Proteomes" id="UP000243784"/>
    </source>
</evidence>
<comment type="similarity">
    <text evidence="5">Belongs to the SepF family.</text>
</comment>
<organism evidence="7 8">
    <name type="scientific">Candidatus Rhodoluna planktonica</name>
    <dbReference type="NCBI Taxonomy" id="535712"/>
    <lineage>
        <taxon>Bacteria</taxon>
        <taxon>Bacillati</taxon>
        <taxon>Actinomycetota</taxon>
        <taxon>Actinomycetes</taxon>
        <taxon>Micrococcales</taxon>
        <taxon>Microbacteriaceae</taxon>
        <taxon>Luna cluster</taxon>
        <taxon>Luna-1 subcluster</taxon>
        <taxon>Rhodoluna</taxon>
    </lineage>
</organism>
<evidence type="ECO:0000256" key="1">
    <source>
        <dbReference type="ARBA" id="ARBA00022618"/>
    </source>
</evidence>
<dbReference type="InterPro" id="IPR007561">
    <property type="entry name" value="Cell_div_SepF/SepF-rel"/>
</dbReference>
<comment type="subcellular location">
    <subcellularLocation>
        <location evidence="5">Cytoplasm</location>
    </subcellularLocation>
    <text evidence="5">Localizes to the division site, in a FtsZ-dependent manner.</text>
</comment>
<comment type="function">
    <text evidence="4 5">Cell division protein that is part of the divisome complex and is recruited early to the Z-ring. Probably stimulates Z-ring formation, perhaps through the cross-linking of FtsZ protofilaments. Its function overlaps with FtsA.</text>
</comment>
<dbReference type="KEGG" id="rpla:A4Z71_04120"/>
<accession>A0A1D9DZE1</accession>
<evidence type="ECO:0000313" key="7">
    <source>
        <dbReference type="EMBL" id="AOY56161.1"/>
    </source>
</evidence>
<protein>
    <recommendedName>
        <fullName evidence="5">Cell division protein SepF</fullName>
    </recommendedName>
</protein>
<evidence type="ECO:0000256" key="5">
    <source>
        <dbReference type="HAMAP-Rule" id="MF_01197"/>
    </source>
</evidence>
<reference evidence="7 8" key="1">
    <citation type="journal article" date="2016" name="Biochim. Biophys. Acta">
        <title>Photochemical characterization of actinorhodopsin and its functional existence in the natural host.</title>
        <authorList>
            <person name="Nakamura S."/>
            <person name="Kikukawa T."/>
            <person name="Tamogami J."/>
            <person name="Kamiya M."/>
            <person name="Aizawa T."/>
            <person name="Hahn M.W."/>
            <person name="Ihara K."/>
            <person name="Kamo N."/>
            <person name="Demura M."/>
        </authorList>
    </citation>
    <scope>NUCLEOTIDE SEQUENCE [LARGE SCALE GENOMIC DNA]</scope>
    <source>
        <strain evidence="7 8">MWH-Dar1</strain>
    </source>
</reference>
<dbReference type="Gene3D" id="3.30.110.150">
    <property type="entry name" value="SepF-like protein"/>
    <property type="match status" value="1"/>
</dbReference>
<dbReference type="HAMAP" id="MF_01197">
    <property type="entry name" value="SepF"/>
    <property type="match status" value="1"/>
</dbReference>
<feature type="region of interest" description="Disordered" evidence="6">
    <location>
        <begin position="16"/>
        <end position="44"/>
    </location>
</feature>
<dbReference type="GO" id="GO:0005737">
    <property type="term" value="C:cytoplasm"/>
    <property type="evidence" value="ECO:0007669"/>
    <property type="project" value="UniProtKB-SubCell"/>
</dbReference>
<dbReference type="EMBL" id="CP015208">
    <property type="protein sequence ID" value="AOY56161.1"/>
    <property type="molecule type" value="Genomic_DNA"/>
</dbReference>